<dbReference type="PANTHER" id="PTHR45747">
    <property type="entry name" value="HISTONE-LYSINE N-METHYLTRANSFERASE E(Z)"/>
    <property type="match status" value="1"/>
</dbReference>
<dbReference type="GO" id="GO:0031507">
    <property type="term" value="P:heterochromatin formation"/>
    <property type="evidence" value="ECO:0007669"/>
    <property type="project" value="TreeGrafter"/>
</dbReference>
<feature type="region of interest" description="Disordered" evidence="7">
    <location>
        <begin position="830"/>
        <end position="856"/>
    </location>
</feature>
<feature type="region of interest" description="Disordered" evidence="7">
    <location>
        <begin position="1"/>
        <end position="20"/>
    </location>
</feature>
<dbReference type="Gene3D" id="2.170.270.10">
    <property type="entry name" value="SET domain"/>
    <property type="match status" value="2"/>
</dbReference>
<dbReference type="PROSITE" id="PS51576">
    <property type="entry name" value="SAM_MT43_EZ"/>
    <property type="match status" value="1"/>
</dbReference>
<keyword evidence="1" id="KW-0489">Methyltransferase</keyword>
<dbReference type="Pfam" id="PF00856">
    <property type="entry name" value="SET"/>
    <property type="match status" value="1"/>
</dbReference>
<feature type="compositionally biased region" description="Low complexity" evidence="7">
    <location>
        <begin position="375"/>
        <end position="387"/>
    </location>
</feature>
<feature type="domain" description="CXC" evidence="9">
    <location>
        <begin position="636"/>
        <end position="735"/>
    </location>
</feature>
<dbReference type="InterPro" id="IPR046341">
    <property type="entry name" value="SET_dom_sf"/>
</dbReference>
<evidence type="ECO:0000256" key="7">
    <source>
        <dbReference type="SAM" id="MobiDB-lite"/>
    </source>
</evidence>
<dbReference type="GO" id="GO:0031519">
    <property type="term" value="C:PcG protein complex"/>
    <property type="evidence" value="ECO:0007669"/>
    <property type="project" value="InterPro"/>
</dbReference>
<feature type="region of interest" description="Disordered" evidence="7">
    <location>
        <begin position="95"/>
        <end position="116"/>
    </location>
</feature>
<evidence type="ECO:0000256" key="1">
    <source>
        <dbReference type="ARBA" id="ARBA00022603"/>
    </source>
</evidence>
<dbReference type="InterPro" id="IPR026489">
    <property type="entry name" value="CXC_dom"/>
</dbReference>
<evidence type="ECO:0000256" key="4">
    <source>
        <dbReference type="ARBA" id="ARBA00023015"/>
    </source>
</evidence>
<dbReference type="Proteomes" id="UP000826271">
    <property type="component" value="Unassembled WGS sequence"/>
</dbReference>
<dbReference type="InterPro" id="IPR045318">
    <property type="entry name" value="EZH1/2-like"/>
</dbReference>
<dbReference type="InterPro" id="IPR025778">
    <property type="entry name" value="Hist-Lys_N-MeTrfase_plant"/>
</dbReference>
<proteinExistence type="predicted"/>
<keyword evidence="4" id="KW-0805">Transcription regulation</keyword>
<gene>
    <name evidence="10" type="ORF">BUALT_Bualt04G0110000</name>
</gene>
<sequence length="856" mass="94886">MSEPKASPSTSGSDPLIGGTSSSAHEVVAVIDSLKKQVAYDRSVYIKKRMEENAEKVLDVTKNLYKLSLERRNFKIISADGGVDLLAKRQKDATDMHNGIGTSNGDNESSSSQEDGYAPSAILLGSSIAVKNAVRPIKLPEVKKLPPYTTWIFLDRNQRMTEDQSVVGRRRIYYDQNGGEALICSDSEEEANDDEEEKKEFLESEDYILRTTIKEVGFSDKTLDSLAQFLSRKSSDVKGRFEDLIKRNNAMCRVNNGNAEGFVNPYIDKDLDAALDSFDNLFCRRCLVFDCRLHGCSQDLVFPAEKQFLWSSPDVEKEPCGPNCHRLVLESEGNAVMSSGQAMFEDKAIPASNGVAMRTLKRKQGGTSVRKKSKSCQSESASSSEIKPINDVPSSVKGTSAGKSGGDKRSSKRIADSVLVAKKKRQKKMAASDSDSVAGCSLSLKDLNIRTHSLRENEDISSSQKVKSTGSRKSKRKESPVVVFDKSLQEEAASGASNESESNQPVTSSGDTLKKEECVDENMYRQEVIDDKCWKSFETALYEKGIQIFGRNSCLIARNLMSGLKSCSEIFKHMHHSETNISRGGDGMTLADGYLKADGNEPVGTGARRRSRFLRRKGRVRRLKYTWKSAGSHSFRKRISERKDQPCRQYSPCGCQSACGKTCPCLVNGTCCEKYCGCPKSCKNRFRGCHCAKSQCRSRQCPCFAADRECDPDVCRNCWISCGDGTLGVPSQRGDNYECRNMKLLLKQQQKVLLGRSDVSGWGAFLKFVLDAYRKGDKLKFANHSPDPNCYAKVIMVAGDHRVGIFAKERICAGEELFYDYRYEADRAPAWAKKPESSGAKREDGAPSNGRAKKHT</sequence>
<evidence type="ECO:0000259" key="8">
    <source>
        <dbReference type="PROSITE" id="PS50280"/>
    </source>
</evidence>
<dbReference type="SMART" id="SM00317">
    <property type="entry name" value="SET"/>
    <property type="match status" value="1"/>
</dbReference>
<comment type="catalytic activity">
    <reaction evidence="6">
        <text>L-lysyl(27)-[histone H3] + 3 S-adenosyl-L-methionine = N(6),N(6),N(6)-trimethyl-L-lysyl(27)-[histone H3] + 3 S-adenosyl-L-homocysteine + 3 H(+)</text>
        <dbReference type="Rhea" id="RHEA:60292"/>
        <dbReference type="Rhea" id="RHEA-COMP:15535"/>
        <dbReference type="Rhea" id="RHEA-COMP:15548"/>
        <dbReference type="ChEBI" id="CHEBI:15378"/>
        <dbReference type="ChEBI" id="CHEBI:29969"/>
        <dbReference type="ChEBI" id="CHEBI:57856"/>
        <dbReference type="ChEBI" id="CHEBI:59789"/>
        <dbReference type="ChEBI" id="CHEBI:61961"/>
        <dbReference type="EC" id="2.1.1.356"/>
    </reaction>
</comment>
<feature type="region of interest" description="Disordered" evidence="7">
    <location>
        <begin position="360"/>
        <end position="416"/>
    </location>
</feature>
<feature type="compositionally biased region" description="Polar residues" evidence="7">
    <location>
        <begin position="7"/>
        <end position="20"/>
    </location>
</feature>
<feature type="region of interest" description="Disordered" evidence="7">
    <location>
        <begin position="455"/>
        <end position="514"/>
    </location>
</feature>
<dbReference type="InterPro" id="IPR041355">
    <property type="entry name" value="Pre-SET_CXC"/>
</dbReference>
<protein>
    <recommendedName>
        <fullName evidence="12">[Histone H3]-lysine(27) N-trimethyltransferase</fullName>
    </recommendedName>
</protein>
<dbReference type="GO" id="GO:0140951">
    <property type="term" value="F:histone H3K27 trimethyltransferase activity"/>
    <property type="evidence" value="ECO:0007669"/>
    <property type="project" value="UniProtKB-EC"/>
</dbReference>
<dbReference type="PROSITE" id="PS51633">
    <property type="entry name" value="CXC"/>
    <property type="match status" value="1"/>
</dbReference>
<keyword evidence="5" id="KW-0804">Transcription</keyword>
<feature type="compositionally biased region" description="Low complexity" evidence="7">
    <location>
        <begin position="490"/>
        <end position="503"/>
    </location>
</feature>
<evidence type="ECO:0000256" key="5">
    <source>
        <dbReference type="ARBA" id="ARBA00023163"/>
    </source>
</evidence>
<dbReference type="InterPro" id="IPR033467">
    <property type="entry name" value="Tesmin/TSO1-like_CXC"/>
</dbReference>
<dbReference type="EMBL" id="WHWC01000004">
    <property type="protein sequence ID" value="KAG8384360.1"/>
    <property type="molecule type" value="Genomic_DNA"/>
</dbReference>
<dbReference type="InterPro" id="IPR001214">
    <property type="entry name" value="SET_dom"/>
</dbReference>
<evidence type="ECO:0000256" key="3">
    <source>
        <dbReference type="ARBA" id="ARBA00022691"/>
    </source>
</evidence>
<evidence type="ECO:0000259" key="9">
    <source>
        <dbReference type="PROSITE" id="PS51633"/>
    </source>
</evidence>
<evidence type="ECO:0000256" key="2">
    <source>
        <dbReference type="ARBA" id="ARBA00022679"/>
    </source>
</evidence>
<name>A0AAV6XZ73_9LAMI</name>
<feature type="domain" description="SET" evidence="8">
    <location>
        <begin position="687"/>
        <end position="822"/>
    </location>
</feature>
<feature type="compositionally biased region" description="Polar residues" evidence="7">
    <location>
        <begin position="392"/>
        <end position="402"/>
    </location>
</feature>
<evidence type="ECO:0008006" key="12">
    <source>
        <dbReference type="Google" id="ProtNLM"/>
    </source>
</evidence>
<dbReference type="GO" id="GO:0032259">
    <property type="term" value="P:methylation"/>
    <property type="evidence" value="ECO:0007669"/>
    <property type="project" value="UniProtKB-KW"/>
</dbReference>
<dbReference type="SUPFAM" id="SSF82199">
    <property type="entry name" value="SET domain"/>
    <property type="match status" value="1"/>
</dbReference>
<dbReference type="SMART" id="SM01114">
    <property type="entry name" value="CXC"/>
    <property type="match status" value="1"/>
</dbReference>
<keyword evidence="2" id="KW-0808">Transferase</keyword>
<dbReference type="InterPro" id="IPR058609">
    <property type="entry name" value="HTH_CLF-like"/>
</dbReference>
<evidence type="ECO:0000313" key="10">
    <source>
        <dbReference type="EMBL" id="KAG8384360.1"/>
    </source>
</evidence>
<comment type="caution">
    <text evidence="10">The sequence shown here is derived from an EMBL/GenBank/DDBJ whole genome shotgun (WGS) entry which is preliminary data.</text>
</comment>
<reference evidence="10" key="1">
    <citation type="submission" date="2019-10" db="EMBL/GenBank/DDBJ databases">
        <authorList>
            <person name="Zhang R."/>
            <person name="Pan Y."/>
            <person name="Wang J."/>
            <person name="Ma R."/>
            <person name="Yu S."/>
        </authorList>
    </citation>
    <scope>NUCLEOTIDE SEQUENCE</scope>
    <source>
        <strain evidence="10">LA-IB0</strain>
        <tissue evidence="10">Leaf</tissue>
    </source>
</reference>
<dbReference type="PROSITE" id="PS50280">
    <property type="entry name" value="SET"/>
    <property type="match status" value="1"/>
</dbReference>
<accession>A0AAV6XZ73</accession>
<dbReference type="Pfam" id="PF25996">
    <property type="entry name" value="HTH_CLF_N"/>
    <property type="match status" value="1"/>
</dbReference>
<dbReference type="Pfam" id="PF18264">
    <property type="entry name" value="preSET_CXC"/>
    <property type="match status" value="1"/>
</dbReference>
<keyword evidence="3" id="KW-0949">S-adenosyl-L-methionine</keyword>
<feature type="compositionally biased region" description="Polar residues" evidence="7">
    <location>
        <begin position="460"/>
        <end position="469"/>
    </location>
</feature>
<feature type="compositionally biased region" description="Basic and acidic residues" evidence="7">
    <location>
        <begin position="405"/>
        <end position="415"/>
    </location>
</feature>
<evidence type="ECO:0000256" key="6">
    <source>
        <dbReference type="ARBA" id="ARBA00048568"/>
    </source>
</evidence>
<feature type="compositionally biased region" description="Basic and acidic residues" evidence="7">
    <location>
        <begin position="830"/>
        <end position="845"/>
    </location>
</feature>
<feature type="compositionally biased region" description="Basic residues" evidence="7">
    <location>
        <begin position="360"/>
        <end position="374"/>
    </location>
</feature>
<keyword evidence="11" id="KW-1185">Reference proteome</keyword>
<dbReference type="PANTHER" id="PTHR45747:SF4">
    <property type="entry name" value="HISTONE-LYSINE N-METHYLTRANSFERASE E(Z)"/>
    <property type="match status" value="1"/>
</dbReference>
<dbReference type="AlphaFoldDB" id="A0AAV6XZ73"/>
<dbReference type="GO" id="GO:0003682">
    <property type="term" value="F:chromatin binding"/>
    <property type="evidence" value="ECO:0007669"/>
    <property type="project" value="TreeGrafter"/>
</dbReference>
<organism evidence="10 11">
    <name type="scientific">Buddleja alternifolia</name>
    <dbReference type="NCBI Taxonomy" id="168488"/>
    <lineage>
        <taxon>Eukaryota</taxon>
        <taxon>Viridiplantae</taxon>
        <taxon>Streptophyta</taxon>
        <taxon>Embryophyta</taxon>
        <taxon>Tracheophyta</taxon>
        <taxon>Spermatophyta</taxon>
        <taxon>Magnoliopsida</taxon>
        <taxon>eudicotyledons</taxon>
        <taxon>Gunneridae</taxon>
        <taxon>Pentapetalae</taxon>
        <taxon>asterids</taxon>
        <taxon>lamiids</taxon>
        <taxon>Lamiales</taxon>
        <taxon>Scrophulariaceae</taxon>
        <taxon>Buddlejeae</taxon>
        <taxon>Buddleja</taxon>
    </lineage>
</organism>
<feature type="compositionally biased region" description="Polar residues" evidence="7">
    <location>
        <begin position="100"/>
        <end position="114"/>
    </location>
</feature>
<evidence type="ECO:0000313" key="11">
    <source>
        <dbReference type="Proteomes" id="UP000826271"/>
    </source>
</evidence>